<dbReference type="PROSITE" id="PS00138">
    <property type="entry name" value="SUBTILASE_SER"/>
    <property type="match status" value="1"/>
</dbReference>
<keyword evidence="14" id="KW-1185">Reference proteome</keyword>
<feature type="domain" description="PA" evidence="10">
    <location>
        <begin position="407"/>
        <end position="483"/>
    </location>
</feature>
<dbReference type="Gene3D" id="3.30.70.80">
    <property type="entry name" value="Peptidase S8 propeptide/proteinase inhibitor I9"/>
    <property type="match status" value="1"/>
</dbReference>
<dbReference type="CDD" id="cd04852">
    <property type="entry name" value="Peptidases_S8_3"/>
    <property type="match status" value="1"/>
</dbReference>
<dbReference type="InterPro" id="IPR034197">
    <property type="entry name" value="Peptidases_S8_3"/>
</dbReference>
<evidence type="ECO:0000313" key="13">
    <source>
        <dbReference type="EMBL" id="KMZ70299.1"/>
    </source>
</evidence>
<protein>
    <submittedName>
        <fullName evidence="13">Subtilase</fullName>
    </submittedName>
</protein>
<feature type="active site" description="Charge relay system" evidence="6 7">
    <location>
        <position position="185"/>
    </location>
</feature>
<dbReference type="InterPro" id="IPR045051">
    <property type="entry name" value="SBT"/>
</dbReference>
<reference evidence="14" key="1">
    <citation type="journal article" date="2016" name="Nature">
        <title>The genome of the seagrass Zostera marina reveals angiosperm adaptation to the sea.</title>
        <authorList>
            <person name="Olsen J.L."/>
            <person name="Rouze P."/>
            <person name="Verhelst B."/>
            <person name="Lin Y.-C."/>
            <person name="Bayer T."/>
            <person name="Collen J."/>
            <person name="Dattolo E."/>
            <person name="De Paoli E."/>
            <person name="Dittami S."/>
            <person name="Maumus F."/>
            <person name="Michel G."/>
            <person name="Kersting A."/>
            <person name="Lauritano C."/>
            <person name="Lohaus R."/>
            <person name="Toepel M."/>
            <person name="Tonon T."/>
            <person name="Vanneste K."/>
            <person name="Amirebrahimi M."/>
            <person name="Brakel J."/>
            <person name="Bostroem C."/>
            <person name="Chovatia M."/>
            <person name="Grimwood J."/>
            <person name="Jenkins J.W."/>
            <person name="Jueterbock A."/>
            <person name="Mraz A."/>
            <person name="Stam W.T."/>
            <person name="Tice H."/>
            <person name="Bornberg-Bauer E."/>
            <person name="Green P.J."/>
            <person name="Pearson G.A."/>
            <person name="Procaccini G."/>
            <person name="Duarte C.M."/>
            <person name="Schmutz J."/>
            <person name="Reusch T.B.H."/>
            <person name="Van de Peer Y."/>
        </authorList>
    </citation>
    <scope>NUCLEOTIDE SEQUENCE [LARGE SCALE GENOMIC DNA]</scope>
    <source>
        <strain evidence="14">cv. Finnish</strain>
    </source>
</reference>
<dbReference type="InterPro" id="IPR010259">
    <property type="entry name" value="S8pro/Inhibitor_I9"/>
</dbReference>
<dbReference type="InterPro" id="IPR041469">
    <property type="entry name" value="Subtilisin-like_FN3"/>
</dbReference>
<sequence>MATYPIMADIDTLIYIYILIKWSLLLVNYSSNPVAMDLYYSSSSLMILLSVLILMVHSPPTSADIEEHKQKLHIVYMGEKQYEEPTLVTALHHNMLTNLLGSEEAADRCLVYSYKHGFSGFAAMLTGTQAKTLAETSGVIRVSPSRDRKIQTTRSWRFLGIDLEQPSDILVRSNGGKDVIIGMVDTGIWPESDSFDVTAGYDSALSRWKGKCHSFKCTNKIIGARWYTGGIHAEDLHGEYLSPRDLNGHGTQTASIAAGSLVKNVSFRGLALGNARGGAPFARIAVYKSLWGKSGTGNDATVLAAIDDAIHDGVDILSMSLDAIEDTSFGTLHAIANGITVVFAGGNSGPMPMSVSNIAPWVITVAATTIDRAFPTSFLLGNNQTFTGQALYRGQQKNVEFNNLVVGSSCDPEGLKEVNVSGKVVLCPTGSTPQSSVVSEIASNVVKAGGKGLIVSQYAMSTLEISAPCEFIPCVLVDFEIGTRMADYIQTSNSPKVKIMRSWTDVGRHLVSPKVAGFSSRGPNTFIPGVLKPDVVAPGVNILGAIRKSFTLSSGTSMSVPHVSGIAALIKAIHPNWSPAAIKSALVTTASIVDGLGLPIKAEGLPKKVADPFDYGGGQVDPNRAAYPGLIYDMDHTDYYGFVNCPEEALSLCSPTTKPGYEMNLPSIAIPNLKDSLNITRTVTNVGNVFSRYSVEVESPPNVVIDVQPKILIFDDVFSVRSFEVSFTGVKEVQGDYGFGSLTWIDNESHSVRIPIAIRVVIRDFYSDVS</sequence>
<dbReference type="OMA" id="RICQYAF"/>
<keyword evidence="4 7" id="KW-0378">Hydrolase</keyword>
<feature type="active site" description="Charge relay system" evidence="6 7">
    <location>
        <position position="557"/>
    </location>
</feature>
<dbReference type="AlphaFoldDB" id="A0A0K9PMW7"/>
<feature type="domain" description="Subtilisin-like protease fibronectin type-III" evidence="12">
    <location>
        <begin position="662"/>
        <end position="758"/>
    </location>
</feature>
<dbReference type="PRINTS" id="PR00723">
    <property type="entry name" value="SUBTILISIN"/>
</dbReference>
<dbReference type="Pfam" id="PF00082">
    <property type="entry name" value="Peptidase_S8"/>
    <property type="match status" value="1"/>
</dbReference>
<evidence type="ECO:0000256" key="5">
    <source>
        <dbReference type="ARBA" id="ARBA00022825"/>
    </source>
</evidence>
<keyword evidence="8" id="KW-0472">Membrane</keyword>
<keyword evidence="2 7" id="KW-0645">Protease</keyword>
<feature type="domain" description="Peptidase S8/S53" evidence="9">
    <location>
        <begin position="176"/>
        <end position="590"/>
    </location>
</feature>
<evidence type="ECO:0000256" key="7">
    <source>
        <dbReference type="PROSITE-ProRule" id="PRU01240"/>
    </source>
</evidence>
<evidence type="ECO:0000256" key="8">
    <source>
        <dbReference type="SAM" id="Phobius"/>
    </source>
</evidence>
<evidence type="ECO:0000259" key="10">
    <source>
        <dbReference type="Pfam" id="PF02225"/>
    </source>
</evidence>
<evidence type="ECO:0000256" key="1">
    <source>
        <dbReference type="ARBA" id="ARBA00011073"/>
    </source>
</evidence>
<dbReference type="Proteomes" id="UP000036987">
    <property type="component" value="Unassembled WGS sequence"/>
</dbReference>
<gene>
    <name evidence="13" type="ORF">ZOSMA_1G02780</name>
</gene>
<feature type="transmembrane region" description="Helical" evidence="8">
    <location>
        <begin position="12"/>
        <end position="31"/>
    </location>
</feature>
<organism evidence="13 14">
    <name type="scientific">Zostera marina</name>
    <name type="common">Eelgrass</name>
    <dbReference type="NCBI Taxonomy" id="29655"/>
    <lineage>
        <taxon>Eukaryota</taxon>
        <taxon>Viridiplantae</taxon>
        <taxon>Streptophyta</taxon>
        <taxon>Embryophyta</taxon>
        <taxon>Tracheophyta</taxon>
        <taxon>Spermatophyta</taxon>
        <taxon>Magnoliopsida</taxon>
        <taxon>Liliopsida</taxon>
        <taxon>Zosteraceae</taxon>
        <taxon>Zostera</taxon>
    </lineage>
</organism>
<dbReference type="EMBL" id="LFYR01000729">
    <property type="protein sequence ID" value="KMZ70299.1"/>
    <property type="molecule type" value="Genomic_DNA"/>
</dbReference>
<keyword evidence="5 7" id="KW-0720">Serine protease</keyword>
<dbReference type="Gene3D" id="2.60.40.2310">
    <property type="match status" value="1"/>
</dbReference>
<dbReference type="InterPro" id="IPR015500">
    <property type="entry name" value="Peptidase_S8_subtilisin-rel"/>
</dbReference>
<dbReference type="CDD" id="cd02120">
    <property type="entry name" value="PA_subtilisin_like"/>
    <property type="match status" value="1"/>
</dbReference>
<feature type="domain" description="Inhibitor I9" evidence="11">
    <location>
        <begin position="73"/>
        <end position="150"/>
    </location>
</feature>
<accession>A0A0K9PMW7</accession>
<evidence type="ECO:0000259" key="11">
    <source>
        <dbReference type="Pfam" id="PF05922"/>
    </source>
</evidence>
<evidence type="ECO:0000256" key="2">
    <source>
        <dbReference type="ARBA" id="ARBA00022670"/>
    </source>
</evidence>
<dbReference type="STRING" id="29655.A0A0K9PMW7"/>
<dbReference type="GO" id="GO:0004252">
    <property type="term" value="F:serine-type endopeptidase activity"/>
    <property type="evidence" value="ECO:0000318"/>
    <property type="project" value="GO_Central"/>
</dbReference>
<dbReference type="OrthoDB" id="206201at2759"/>
<keyword evidence="8" id="KW-0812">Transmembrane</keyword>
<evidence type="ECO:0000256" key="3">
    <source>
        <dbReference type="ARBA" id="ARBA00022729"/>
    </source>
</evidence>
<dbReference type="Pfam" id="PF02225">
    <property type="entry name" value="PA"/>
    <property type="match status" value="1"/>
</dbReference>
<dbReference type="SUPFAM" id="SSF52743">
    <property type="entry name" value="Subtilisin-like"/>
    <property type="match status" value="1"/>
</dbReference>
<evidence type="ECO:0000256" key="6">
    <source>
        <dbReference type="PIRSR" id="PIRSR615500-1"/>
    </source>
</evidence>
<proteinExistence type="inferred from homology"/>
<feature type="active site" description="Charge relay system" evidence="6 7">
    <location>
        <position position="249"/>
    </location>
</feature>
<keyword evidence="8" id="KW-1133">Transmembrane helix</keyword>
<dbReference type="FunFam" id="3.30.70.80:FF:000002">
    <property type="entry name" value="Subtilisin-like protease SBT5.3"/>
    <property type="match status" value="1"/>
</dbReference>
<comment type="similarity">
    <text evidence="1 7">Belongs to the peptidase S8 family.</text>
</comment>
<dbReference type="InterPro" id="IPR036852">
    <property type="entry name" value="Peptidase_S8/S53_dom_sf"/>
</dbReference>
<dbReference type="Gene3D" id="3.50.30.30">
    <property type="match status" value="1"/>
</dbReference>
<dbReference type="PROSITE" id="PS51892">
    <property type="entry name" value="SUBTILASE"/>
    <property type="match status" value="1"/>
</dbReference>
<evidence type="ECO:0000259" key="12">
    <source>
        <dbReference type="Pfam" id="PF17766"/>
    </source>
</evidence>
<dbReference type="InterPro" id="IPR023828">
    <property type="entry name" value="Peptidase_S8_Ser-AS"/>
</dbReference>
<dbReference type="Pfam" id="PF17766">
    <property type="entry name" value="fn3_6"/>
    <property type="match status" value="1"/>
</dbReference>
<dbReference type="GO" id="GO:0005576">
    <property type="term" value="C:extracellular region"/>
    <property type="evidence" value="ECO:0000318"/>
    <property type="project" value="GO_Central"/>
</dbReference>
<dbReference type="InterPro" id="IPR003137">
    <property type="entry name" value="PA_domain"/>
</dbReference>
<evidence type="ECO:0000259" key="9">
    <source>
        <dbReference type="Pfam" id="PF00082"/>
    </source>
</evidence>
<dbReference type="GO" id="GO:0006508">
    <property type="term" value="P:proteolysis"/>
    <property type="evidence" value="ECO:0007669"/>
    <property type="project" value="UniProtKB-KW"/>
</dbReference>
<keyword evidence="3" id="KW-0732">Signal</keyword>
<dbReference type="InterPro" id="IPR000209">
    <property type="entry name" value="Peptidase_S8/S53_dom"/>
</dbReference>
<comment type="caution">
    <text evidence="13">The sequence shown here is derived from an EMBL/GenBank/DDBJ whole genome shotgun (WGS) entry which is preliminary data.</text>
</comment>
<dbReference type="PANTHER" id="PTHR10795">
    <property type="entry name" value="PROPROTEIN CONVERTASE SUBTILISIN/KEXIN"/>
    <property type="match status" value="1"/>
</dbReference>
<evidence type="ECO:0000313" key="14">
    <source>
        <dbReference type="Proteomes" id="UP000036987"/>
    </source>
</evidence>
<name>A0A0K9PMW7_ZOSMR</name>
<dbReference type="Gene3D" id="3.40.50.200">
    <property type="entry name" value="Peptidase S8/S53 domain"/>
    <property type="match status" value="1"/>
</dbReference>
<dbReference type="Pfam" id="PF05922">
    <property type="entry name" value="Inhibitor_I9"/>
    <property type="match status" value="1"/>
</dbReference>
<dbReference type="InterPro" id="IPR037045">
    <property type="entry name" value="S8pro/Inhibitor_I9_sf"/>
</dbReference>
<evidence type="ECO:0000256" key="4">
    <source>
        <dbReference type="ARBA" id="ARBA00022801"/>
    </source>
</evidence>